<dbReference type="EMBL" id="JACCCC010000001">
    <property type="protein sequence ID" value="NYE45095.1"/>
    <property type="molecule type" value="Genomic_DNA"/>
</dbReference>
<dbReference type="CDD" id="cd08423">
    <property type="entry name" value="PBP2_LTTR_like_6"/>
    <property type="match status" value="1"/>
</dbReference>
<evidence type="ECO:0000256" key="1">
    <source>
        <dbReference type="ARBA" id="ARBA00009437"/>
    </source>
</evidence>
<dbReference type="Pfam" id="PF03466">
    <property type="entry name" value="LysR_substrate"/>
    <property type="match status" value="1"/>
</dbReference>
<accession>A0A852TNC1</accession>
<dbReference type="RefSeq" id="WP_179641382.1">
    <property type="nucleotide sequence ID" value="NZ_BAAAYY010000005.1"/>
</dbReference>
<keyword evidence="2" id="KW-0805">Transcription regulation</keyword>
<evidence type="ECO:0000313" key="6">
    <source>
        <dbReference type="EMBL" id="NYE45095.1"/>
    </source>
</evidence>
<dbReference type="PROSITE" id="PS50931">
    <property type="entry name" value="HTH_LYSR"/>
    <property type="match status" value="1"/>
</dbReference>
<evidence type="ECO:0000256" key="4">
    <source>
        <dbReference type="ARBA" id="ARBA00023163"/>
    </source>
</evidence>
<organism evidence="6 7">
    <name type="scientific">Spinactinospora alkalitolerans</name>
    <dbReference type="NCBI Taxonomy" id="687207"/>
    <lineage>
        <taxon>Bacteria</taxon>
        <taxon>Bacillati</taxon>
        <taxon>Actinomycetota</taxon>
        <taxon>Actinomycetes</taxon>
        <taxon>Streptosporangiales</taxon>
        <taxon>Nocardiopsidaceae</taxon>
        <taxon>Spinactinospora</taxon>
    </lineage>
</organism>
<gene>
    <name evidence="6" type="ORF">HDA32_000215</name>
</gene>
<dbReference type="SUPFAM" id="SSF53850">
    <property type="entry name" value="Periplasmic binding protein-like II"/>
    <property type="match status" value="1"/>
</dbReference>
<dbReference type="AlphaFoldDB" id="A0A852TNC1"/>
<dbReference type="FunFam" id="1.10.10.10:FF:000001">
    <property type="entry name" value="LysR family transcriptional regulator"/>
    <property type="match status" value="1"/>
</dbReference>
<reference evidence="6 7" key="1">
    <citation type="submission" date="2020-07" db="EMBL/GenBank/DDBJ databases">
        <title>Sequencing the genomes of 1000 actinobacteria strains.</title>
        <authorList>
            <person name="Klenk H.-P."/>
        </authorList>
    </citation>
    <scope>NUCLEOTIDE SEQUENCE [LARGE SCALE GENOMIC DNA]</scope>
    <source>
        <strain evidence="6 7">CXB654</strain>
    </source>
</reference>
<dbReference type="InterPro" id="IPR036388">
    <property type="entry name" value="WH-like_DNA-bd_sf"/>
</dbReference>
<dbReference type="PANTHER" id="PTHR30346">
    <property type="entry name" value="TRANSCRIPTIONAL DUAL REGULATOR HCAR-RELATED"/>
    <property type="match status" value="1"/>
</dbReference>
<dbReference type="Gene3D" id="3.40.190.10">
    <property type="entry name" value="Periplasmic binding protein-like II"/>
    <property type="match status" value="2"/>
</dbReference>
<dbReference type="Proteomes" id="UP000589036">
    <property type="component" value="Unassembled WGS sequence"/>
</dbReference>
<dbReference type="InterPro" id="IPR005119">
    <property type="entry name" value="LysR_subst-bd"/>
</dbReference>
<keyword evidence="4" id="KW-0804">Transcription</keyword>
<dbReference type="GO" id="GO:0003677">
    <property type="term" value="F:DNA binding"/>
    <property type="evidence" value="ECO:0007669"/>
    <property type="project" value="UniProtKB-KW"/>
</dbReference>
<comment type="caution">
    <text evidence="6">The sequence shown here is derived from an EMBL/GenBank/DDBJ whole genome shotgun (WGS) entry which is preliminary data.</text>
</comment>
<dbReference type="SUPFAM" id="SSF46785">
    <property type="entry name" value="Winged helix' DNA-binding domain"/>
    <property type="match status" value="1"/>
</dbReference>
<dbReference type="Pfam" id="PF00126">
    <property type="entry name" value="HTH_1"/>
    <property type="match status" value="1"/>
</dbReference>
<feature type="domain" description="HTH lysR-type" evidence="5">
    <location>
        <begin position="2"/>
        <end position="59"/>
    </location>
</feature>
<evidence type="ECO:0000256" key="2">
    <source>
        <dbReference type="ARBA" id="ARBA00023015"/>
    </source>
</evidence>
<keyword evidence="7" id="KW-1185">Reference proteome</keyword>
<sequence>MLDLDRLRALNTIAEYGSVSAAADVLGITTSAVSQQIAKLERETSSRLLERSGRGVRLTDAARLLVRHADRILALVAEAEADLEAQRGSVIGEIRIGTFATAARGLMPHVLRDVAGRHPQLTVQLHEADPRASVPQVLRGEFDLAVVQDWQNSPLPIPEGLQRAHLLDDPAEIALPDFHPLAGRDSLVFTELAEEKWIGAPPGDICHAWLAGTLRHGGVEPEIAHYASEYPTQLALVAAGIGIAVLPRLGRDLLPPGVLTIPVRPTLVRQLYAVWRTEAGRRPAVQAMVTALRAAAVGTVEETQVTYLPPPAHGPNGGR</sequence>
<evidence type="ECO:0000256" key="3">
    <source>
        <dbReference type="ARBA" id="ARBA00023125"/>
    </source>
</evidence>
<dbReference type="PANTHER" id="PTHR30346:SF29">
    <property type="entry name" value="LYSR SUBSTRATE-BINDING"/>
    <property type="match status" value="1"/>
</dbReference>
<evidence type="ECO:0000313" key="7">
    <source>
        <dbReference type="Proteomes" id="UP000589036"/>
    </source>
</evidence>
<dbReference type="InterPro" id="IPR000847">
    <property type="entry name" value="LysR_HTH_N"/>
</dbReference>
<dbReference type="InterPro" id="IPR036390">
    <property type="entry name" value="WH_DNA-bd_sf"/>
</dbReference>
<protein>
    <submittedName>
        <fullName evidence="6">Molybdate transport repressor ModE-like protein</fullName>
    </submittedName>
</protein>
<dbReference type="Gene3D" id="1.10.10.10">
    <property type="entry name" value="Winged helix-like DNA-binding domain superfamily/Winged helix DNA-binding domain"/>
    <property type="match status" value="1"/>
</dbReference>
<name>A0A852TNC1_9ACTN</name>
<keyword evidence="3" id="KW-0238">DNA-binding</keyword>
<comment type="similarity">
    <text evidence="1">Belongs to the LysR transcriptional regulatory family.</text>
</comment>
<dbReference type="GO" id="GO:0032993">
    <property type="term" value="C:protein-DNA complex"/>
    <property type="evidence" value="ECO:0007669"/>
    <property type="project" value="TreeGrafter"/>
</dbReference>
<evidence type="ECO:0000259" key="5">
    <source>
        <dbReference type="PROSITE" id="PS50931"/>
    </source>
</evidence>
<dbReference type="GO" id="GO:0003700">
    <property type="term" value="F:DNA-binding transcription factor activity"/>
    <property type="evidence" value="ECO:0007669"/>
    <property type="project" value="InterPro"/>
</dbReference>
<proteinExistence type="inferred from homology"/>